<dbReference type="SUPFAM" id="SSF48452">
    <property type="entry name" value="TPR-like"/>
    <property type="match status" value="1"/>
</dbReference>
<evidence type="ECO:0000313" key="2">
    <source>
        <dbReference type="Proteomes" id="UP000002028"/>
    </source>
</evidence>
<dbReference type="AlphaFoldDB" id="D2QI62"/>
<name>D2QI62_SPILD</name>
<sequence length="346" mass="39332">MSINQSPFSSADWAALTTSLLTYRPHSWQGSEKNSSDSFTDILTLLCRQKAGTHWRTVNYLWDRYDGGLKYARQGKLNSAEQVFAEANTTRRPFVKIAMLDQLIDVLALPAIAYLRYKQENYDEAEHLLIKSIDSDAELLAEDIYILAFHRVQQLHNLARLLFQQGRLNEGGRMIAMALKFLVYNQVPSVGNGKGWLDEQSHLIPSQLRYSMLWQLTSETVGIFLMHPTELDTLSQLAFGNMTSWDAQTPDETQMLAWFALIEPGNSNYWQINLSGLVTFLTTSSPSFDQLKMALILRIATACNPSFLKSSGLQKSIDYFMSQLRLGQSQREGCSLFINHILLRSQ</sequence>
<dbReference type="InterPro" id="IPR011990">
    <property type="entry name" value="TPR-like_helical_dom_sf"/>
</dbReference>
<dbReference type="Gene3D" id="1.25.40.10">
    <property type="entry name" value="Tetratricopeptide repeat domain"/>
    <property type="match status" value="1"/>
</dbReference>
<proteinExistence type="predicted"/>
<dbReference type="Proteomes" id="UP000002028">
    <property type="component" value="Chromosome"/>
</dbReference>
<dbReference type="HOGENOM" id="CLU_801437_0_0_10"/>
<dbReference type="EMBL" id="CP001769">
    <property type="protein sequence ID" value="ADB36950.1"/>
    <property type="molecule type" value="Genomic_DNA"/>
</dbReference>
<dbReference type="STRING" id="504472.Slin_0896"/>
<evidence type="ECO:0000313" key="1">
    <source>
        <dbReference type="EMBL" id="ADB36950.1"/>
    </source>
</evidence>
<protein>
    <submittedName>
        <fullName evidence="1">Uncharacterized protein</fullName>
    </submittedName>
</protein>
<dbReference type="RefSeq" id="WP_012925502.1">
    <property type="nucleotide sequence ID" value="NC_013730.1"/>
</dbReference>
<keyword evidence="2" id="KW-1185">Reference proteome</keyword>
<gene>
    <name evidence="1" type="ordered locus">Slin_0896</name>
</gene>
<organism evidence="1 2">
    <name type="scientific">Spirosoma linguale (strain ATCC 33905 / DSM 74 / LMG 10896 / Claus 1)</name>
    <dbReference type="NCBI Taxonomy" id="504472"/>
    <lineage>
        <taxon>Bacteria</taxon>
        <taxon>Pseudomonadati</taxon>
        <taxon>Bacteroidota</taxon>
        <taxon>Cytophagia</taxon>
        <taxon>Cytophagales</taxon>
        <taxon>Cytophagaceae</taxon>
        <taxon>Spirosoma</taxon>
    </lineage>
</organism>
<accession>D2QI62</accession>
<dbReference type="KEGG" id="sli:Slin_0896"/>
<reference evidence="1 2" key="1">
    <citation type="journal article" date="2010" name="Stand. Genomic Sci.">
        <title>Complete genome sequence of Spirosoma linguale type strain (1).</title>
        <authorList>
            <person name="Lail K."/>
            <person name="Sikorski J."/>
            <person name="Saunders E."/>
            <person name="Lapidus A."/>
            <person name="Glavina Del Rio T."/>
            <person name="Copeland A."/>
            <person name="Tice H."/>
            <person name="Cheng J.-F."/>
            <person name="Lucas S."/>
            <person name="Nolan M."/>
            <person name="Bruce D."/>
            <person name="Goodwin L."/>
            <person name="Pitluck S."/>
            <person name="Ivanova N."/>
            <person name="Mavromatis K."/>
            <person name="Ovchinnikova G."/>
            <person name="Pati A."/>
            <person name="Chen A."/>
            <person name="Palaniappan K."/>
            <person name="Land M."/>
            <person name="Hauser L."/>
            <person name="Chang Y.-J."/>
            <person name="Jeffries C.D."/>
            <person name="Chain P."/>
            <person name="Brettin T."/>
            <person name="Detter J.C."/>
            <person name="Schuetze A."/>
            <person name="Rohde M."/>
            <person name="Tindall B.J."/>
            <person name="Goeker M."/>
            <person name="Bristow J."/>
            <person name="Eisen J.A."/>
            <person name="Markowitz V."/>
            <person name="Hugenholtz P."/>
            <person name="Kyrpides N.C."/>
            <person name="Klenk H.-P."/>
            <person name="Chen F."/>
        </authorList>
    </citation>
    <scope>NUCLEOTIDE SEQUENCE [LARGE SCALE GENOMIC DNA]</scope>
    <source>
        <strain evidence="2">ATCC 33905 / DSM 74 / LMG 10896 / Claus 1</strain>
    </source>
</reference>